<evidence type="ECO:0000256" key="5">
    <source>
        <dbReference type="SAM" id="MobiDB-lite"/>
    </source>
</evidence>
<dbReference type="Gene3D" id="3.30.390.110">
    <property type="match status" value="1"/>
</dbReference>
<feature type="compositionally biased region" description="Acidic residues" evidence="5">
    <location>
        <begin position="210"/>
        <end position="262"/>
    </location>
</feature>
<dbReference type="PANTHER" id="PTHR23405:SF4">
    <property type="entry name" value="PROTEIN MAK16 HOMOLOG"/>
    <property type="match status" value="1"/>
</dbReference>
<evidence type="ECO:0000313" key="7">
    <source>
        <dbReference type="EMBL" id="EEB05666.1"/>
    </source>
</evidence>
<dbReference type="GO" id="GO:0000460">
    <property type="term" value="P:maturation of 5.8S rRNA"/>
    <property type="evidence" value="ECO:0000318"/>
    <property type="project" value="GO_Central"/>
</dbReference>
<dbReference type="InterPro" id="IPR029004">
    <property type="entry name" value="Ribosomal_eL28/Mak16"/>
</dbReference>
<dbReference type="Pfam" id="PF04874">
    <property type="entry name" value="Mak16"/>
    <property type="match status" value="1"/>
</dbReference>
<proteinExistence type="inferred from homology"/>
<evidence type="ECO:0000313" key="8">
    <source>
        <dbReference type="JaponicusDB" id="SJAG_00689"/>
    </source>
</evidence>
<protein>
    <recommendedName>
        <fullName evidence="4">Protein MAK16</fullName>
    </recommendedName>
</protein>
<sequence>MQQDEIIWQVVGHEFCSYRVKGEAQNFCRNEYNVTGLCNRESCPLANSRYATIREDNGKLYLYMKTIERAFTPAKLWQRIKLSKNYAQALEQIDKHLLYWPGPQIHRCKQRLTRLTQYLLKARRLALKHQPTLIPIKPKQTRRETTRERKALIAAKLEKNIEKELVERLKSGVYGDQPLNVNEDIWKKVLAAKEGLVDEAQELEDLEEAEMEFVSDEEEEEEISDLEDWLASGDDDEDEDESLSEESDEEESSESSSDDEEQQGPSRKRKSTTKRPAKRRGPHVEIEYEREEELEKPTSMSNAW</sequence>
<dbReference type="FunFam" id="3.30.390.110:FF:000001">
    <property type="entry name" value="Protein MAK16 homolog"/>
    <property type="match status" value="1"/>
</dbReference>
<evidence type="ECO:0000256" key="2">
    <source>
        <dbReference type="ARBA" id="ARBA00005514"/>
    </source>
</evidence>
<dbReference type="EMBL" id="KE651166">
    <property type="protein sequence ID" value="EEB05666.1"/>
    <property type="molecule type" value="Genomic_DNA"/>
</dbReference>
<dbReference type="GO" id="GO:0000466">
    <property type="term" value="P:maturation of 5.8S rRNA from tricistronic rRNA transcript (SSU-rRNA, 5.8S rRNA, LSU-rRNA)"/>
    <property type="evidence" value="ECO:0007669"/>
    <property type="project" value="EnsemblFungi"/>
</dbReference>
<comment type="subcellular location">
    <subcellularLocation>
        <location evidence="1">Nucleus</location>
    </subcellularLocation>
</comment>
<dbReference type="OMA" id="DKGQNFC"/>
<dbReference type="Proteomes" id="UP000001744">
    <property type="component" value="Unassembled WGS sequence"/>
</dbReference>
<dbReference type="Pfam" id="PF01778">
    <property type="entry name" value="Ribosomal_L28e"/>
    <property type="match status" value="1"/>
</dbReference>
<dbReference type="OrthoDB" id="10251342at2759"/>
<keyword evidence="3 4" id="KW-0539">Nucleus</keyword>
<keyword evidence="9" id="KW-1185">Reference proteome</keyword>
<dbReference type="HOGENOM" id="CLU_050888_0_1_1"/>
<name>B6JWB5_SCHJY</name>
<evidence type="ECO:0000259" key="6">
    <source>
        <dbReference type="Pfam" id="PF01778"/>
    </source>
</evidence>
<dbReference type="GO" id="GO:0030687">
    <property type="term" value="C:preribosome, large subunit precursor"/>
    <property type="evidence" value="ECO:0000318"/>
    <property type="project" value="GO_Central"/>
</dbReference>
<comment type="similarity">
    <text evidence="2 4">Belongs to the MAK16 family.</text>
</comment>
<evidence type="ECO:0000256" key="3">
    <source>
        <dbReference type="ARBA" id="ARBA00023242"/>
    </source>
</evidence>
<dbReference type="STRING" id="402676.B6JWB5"/>
<evidence type="ECO:0000313" key="9">
    <source>
        <dbReference type="Proteomes" id="UP000001744"/>
    </source>
</evidence>
<dbReference type="PANTHER" id="PTHR23405">
    <property type="entry name" value="MAINTENANCE OF KILLER 16 MAK16 PROTEIN-RELATED"/>
    <property type="match status" value="1"/>
</dbReference>
<dbReference type="InterPro" id="IPR006958">
    <property type="entry name" value="Mak16"/>
</dbReference>
<evidence type="ECO:0000256" key="4">
    <source>
        <dbReference type="PIRNR" id="PIRNR003352"/>
    </source>
</evidence>
<reference evidence="7 9" key="1">
    <citation type="journal article" date="2011" name="Science">
        <title>Comparative functional genomics of the fission yeasts.</title>
        <authorList>
            <person name="Rhind N."/>
            <person name="Chen Z."/>
            <person name="Yassour M."/>
            <person name="Thompson D.A."/>
            <person name="Haas B.J."/>
            <person name="Habib N."/>
            <person name="Wapinski I."/>
            <person name="Roy S."/>
            <person name="Lin M.F."/>
            <person name="Heiman D.I."/>
            <person name="Young S.K."/>
            <person name="Furuya K."/>
            <person name="Guo Y."/>
            <person name="Pidoux A."/>
            <person name="Chen H.M."/>
            <person name="Robbertse B."/>
            <person name="Goldberg J.M."/>
            <person name="Aoki K."/>
            <person name="Bayne E.H."/>
            <person name="Berlin A.M."/>
            <person name="Desjardins C.A."/>
            <person name="Dobbs E."/>
            <person name="Dukaj L."/>
            <person name="Fan L."/>
            <person name="FitzGerald M.G."/>
            <person name="French C."/>
            <person name="Gujja S."/>
            <person name="Hansen K."/>
            <person name="Keifenheim D."/>
            <person name="Levin J.Z."/>
            <person name="Mosher R.A."/>
            <person name="Mueller C.A."/>
            <person name="Pfiffner J."/>
            <person name="Priest M."/>
            <person name="Russ C."/>
            <person name="Smialowska A."/>
            <person name="Swoboda P."/>
            <person name="Sykes S.M."/>
            <person name="Vaughn M."/>
            <person name="Vengrova S."/>
            <person name="Yoder R."/>
            <person name="Zeng Q."/>
            <person name="Allshire R."/>
            <person name="Baulcombe D."/>
            <person name="Birren B.W."/>
            <person name="Brown W."/>
            <person name="Ekwall K."/>
            <person name="Kellis M."/>
            <person name="Leatherwood J."/>
            <person name="Levin H."/>
            <person name="Margalit H."/>
            <person name="Martienssen R."/>
            <person name="Nieduszynski C.A."/>
            <person name="Spatafora J.W."/>
            <person name="Friedman N."/>
            <person name="Dalgaard J.Z."/>
            <person name="Baumann P."/>
            <person name="Niki H."/>
            <person name="Regev A."/>
            <person name="Nusbaum C."/>
        </authorList>
    </citation>
    <scope>NUCLEOTIDE SEQUENCE [LARGE SCALE GENOMIC DNA]</scope>
    <source>
        <strain evidence="9">yFS275 / FY16936</strain>
    </source>
</reference>
<accession>B6JWB5</accession>
<dbReference type="VEuPathDB" id="FungiDB:SJAG_00689"/>
<dbReference type="JaponicusDB" id="SJAG_00689">
    <property type="gene designation" value="mak16"/>
</dbReference>
<dbReference type="GeneID" id="7052107"/>
<dbReference type="RefSeq" id="XP_002171959.1">
    <property type="nucleotide sequence ID" value="XM_002171923.2"/>
</dbReference>
<dbReference type="AlphaFoldDB" id="B6JWB5"/>
<feature type="region of interest" description="Disordered" evidence="5">
    <location>
        <begin position="210"/>
        <end position="304"/>
    </location>
</feature>
<gene>
    <name evidence="8" type="primary">mak16</name>
    <name evidence="7" type="ORF">SJAG_00689</name>
</gene>
<organism evidence="7 9">
    <name type="scientific">Schizosaccharomyces japonicus (strain yFS275 / FY16936)</name>
    <name type="common">Fission yeast</name>
    <dbReference type="NCBI Taxonomy" id="402676"/>
    <lineage>
        <taxon>Eukaryota</taxon>
        <taxon>Fungi</taxon>
        <taxon>Dikarya</taxon>
        <taxon>Ascomycota</taxon>
        <taxon>Taphrinomycotina</taxon>
        <taxon>Schizosaccharomycetes</taxon>
        <taxon>Schizosaccharomycetales</taxon>
        <taxon>Schizosaccharomycetaceae</taxon>
        <taxon>Schizosaccharomyces</taxon>
    </lineage>
</organism>
<evidence type="ECO:0000256" key="1">
    <source>
        <dbReference type="ARBA" id="ARBA00004123"/>
    </source>
</evidence>
<dbReference type="GO" id="GO:0000470">
    <property type="term" value="P:maturation of LSU-rRNA"/>
    <property type="evidence" value="ECO:0000318"/>
    <property type="project" value="GO_Central"/>
</dbReference>
<feature type="compositionally biased region" description="Basic residues" evidence="5">
    <location>
        <begin position="266"/>
        <end position="281"/>
    </location>
</feature>
<dbReference type="GO" id="GO:0000463">
    <property type="term" value="P:maturation of LSU-rRNA from tricistronic rRNA transcript (SSU-rRNA, 5.8S rRNA, LSU-rRNA)"/>
    <property type="evidence" value="ECO:0007669"/>
    <property type="project" value="EnsemblFungi"/>
</dbReference>
<dbReference type="PIRSF" id="PIRSF003352">
    <property type="entry name" value="MAK16"/>
    <property type="match status" value="1"/>
</dbReference>
<dbReference type="GO" id="GO:0005730">
    <property type="term" value="C:nucleolus"/>
    <property type="evidence" value="ECO:0000318"/>
    <property type="project" value="GO_Central"/>
</dbReference>
<feature type="domain" description="Ribosomal eL28/Mak16" evidence="6">
    <location>
        <begin position="6"/>
        <end position="118"/>
    </location>
</feature>
<dbReference type="eggNOG" id="KOG3064">
    <property type="taxonomic scope" value="Eukaryota"/>
</dbReference>